<proteinExistence type="inferred from homology"/>
<gene>
    <name evidence="2" type="ORF">IGX34_17830</name>
</gene>
<dbReference type="RefSeq" id="WP_192557083.1">
    <property type="nucleotide sequence ID" value="NZ_JACZZA010000012.1"/>
</dbReference>
<dbReference type="InterPro" id="IPR036237">
    <property type="entry name" value="Xyl_isomerase-like_sf"/>
</dbReference>
<evidence type="ECO:0000313" key="3">
    <source>
        <dbReference type="Proteomes" id="UP000651010"/>
    </source>
</evidence>
<dbReference type="PANTHER" id="PTHR42194:SF1">
    <property type="entry name" value="UPF0276 PROTEIN HI_1600"/>
    <property type="match status" value="1"/>
</dbReference>
<dbReference type="PANTHER" id="PTHR42194">
    <property type="entry name" value="UPF0276 PROTEIN HI_1600"/>
    <property type="match status" value="1"/>
</dbReference>
<dbReference type="EMBL" id="JACZZA010000012">
    <property type="protein sequence ID" value="MBE1162249.1"/>
    <property type="molecule type" value="Genomic_DNA"/>
</dbReference>
<comment type="similarity">
    <text evidence="1">Belongs to the UPF0276 family.</text>
</comment>
<evidence type="ECO:0000313" key="2">
    <source>
        <dbReference type="EMBL" id="MBE1162249.1"/>
    </source>
</evidence>
<evidence type="ECO:0000256" key="1">
    <source>
        <dbReference type="HAMAP-Rule" id="MF_00697"/>
    </source>
</evidence>
<protein>
    <recommendedName>
        <fullName evidence="1">UPF0276 protein IGX34_17830</fullName>
    </recommendedName>
</protein>
<sequence>MSHSLPSFAGYGLGLRREHYRDFLETEVPVDFVEVISENYMVDGGQPRHILRQLRERHPVILHGVSMSIGSADGLKDAYLRRLRTLADEIQPLYVSDHVSWSRFAHFNSHDLLPLPYTEETLEVVCRNIHHAQEALGRPMLFENPSSYVSFAASAMSEAEFLAEMTRRTGCGLLLDINNVFVSAHNHGWDAEAYLRDIPPQCVRQIHLAGHTEGDGMLIDSHDQPVPGGVWSLYAKAIASFGQVATMIERDDNIPPLAELLDELAMARGFGRHLQEAA</sequence>
<dbReference type="Gene3D" id="3.20.20.150">
    <property type="entry name" value="Divalent-metal-dependent TIM barrel enzymes"/>
    <property type="match status" value="1"/>
</dbReference>
<comment type="caution">
    <text evidence="2">The sequence shown here is derived from an EMBL/GenBank/DDBJ whole genome shotgun (WGS) entry which is preliminary data.</text>
</comment>
<organism evidence="2 3">
    <name type="scientific">Dyella acidiphila</name>
    <dbReference type="NCBI Taxonomy" id="2775866"/>
    <lineage>
        <taxon>Bacteria</taxon>
        <taxon>Pseudomonadati</taxon>
        <taxon>Pseudomonadota</taxon>
        <taxon>Gammaproteobacteria</taxon>
        <taxon>Lysobacterales</taxon>
        <taxon>Rhodanobacteraceae</taxon>
        <taxon>Dyella</taxon>
    </lineage>
</organism>
<dbReference type="Pfam" id="PF05114">
    <property type="entry name" value="MbnB_TglH_ChrH"/>
    <property type="match status" value="1"/>
</dbReference>
<dbReference type="Proteomes" id="UP000651010">
    <property type="component" value="Unassembled WGS sequence"/>
</dbReference>
<dbReference type="HAMAP" id="MF_00697">
    <property type="entry name" value="UPF0276"/>
    <property type="match status" value="1"/>
</dbReference>
<name>A0ABR9GE26_9GAMM</name>
<dbReference type="SUPFAM" id="SSF51658">
    <property type="entry name" value="Xylose isomerase-like"/>
    <property type="match status" value="1"/>
</dbReference>
<dbReference type="NCBIfam" id="NF003818">
    <property type="entry name" value="PRK05409.1"/>
    <property type="match status" value="1"/>
</dbReference>
<accession>A0ABR9GE26</accession>
<keyword evidence="3" id="KW-1185">Reference proteome</keyword>
<reference evidence="2 3" key="1">
    <citation type="submission" date="2020-09" db="EMBL/GenBank/DDBJ databases">
        <title>Dyella sp. 7MK23 isolated from forest soil.</title>
        <authorList>
            <person name="Fu J."/>
        </authorList>
    </citation>
    <scope>NUCLEOTIDE SEQUENCE [LARGE SCALE GENOMIC DNA]</scope>
    <source>
        <strain evidence="2 3">7MK23</strain>
    </source>
</reference>
<dbReference type="InterPro" id="IPR007801">
    <property type="entry name" value="MbnB/TglH/ChrH"/>
</dbReference>